<protein>
    <submittedName>
        <fullName evidence="1">Rossmann fold nucleotide-binding protein</fullName>
    </submittedName>
</protein>
<proteinExistence type="predicted"/>
<dbReference type="EMBL" id="GG697240">
    <property type="protein sequence ID" value="EET89908.1"/>
    <property type="molecule type" value="Genomic_DNA"/>
</dbReference>
<dbReference type="Pfam" id="PF18306">
    <property type="entry name" value="LDcluster4"/>
    <property type="match status" value="1"/>
</dbReference>
<dbReference type="Proteomes" id="UP000332487">
    <property type="component" value="Unassembled WGS sequence"/>
</dbReference>
<evidence type="ECO:0000313" key="2">
    <source>
        <dbReference type="Proteomes" id="UP000332487"/>
    </source>
</evidence>
<keyword evidence="2" id="KW-1185">Reference proteome</keyword>
<dbReference type="AlphaFoldDB" id="C7DH06"/>
<dbReference type="InterPro" id="IPR041164">
    <property type="entry name" value="LDcluster4"/>
</dbReference>
<name>C7DH06_MICA2</name>
<sequence>MPRRLQIGVMGSAADLKYAKEAERAAERMGELIAKKGGILVFGAEKDYDSLSTAACRGAKKGGGLTVGVTYGKRKDIYQKEGVDVIVPCGMERGGGREFVLVLACDAVIGVSGGSGTLNELAVAYQADIPLIALQGFGGWADDMAGKFFDGRKRRQVYPAKTPEEAVEEAFKEAELYRLKYDGDAKS</sequence>
<dbReference type="Gene3D" id="3.40.50.450">
    <property type="match status" value="1"/>
</dbReference>
<reference evidence="1 2" key="1">
    <citation type="journal article" date="2009" name="Genome Biol.">
        <title>Community-wide analysis of microbial genome sequence signatures.</title>
        <authorList>
            <person name="Dick G.J."/>
            <person name="Andersson A.F."/>
            <person name="Baker B.J."/>
            <person name="Simmons S.L."/>
            <person name="Thomas B.C."/>
            <person name="Yelton A.P."/>
            <person name="Banfield J.F."/>
        </authorList>
    </citation>
    <scope>NUCLEOTIDE SEQUENCE [LARGE SCALE GENOMIC DNA]</scope>
    <source>
        <strain evidence="1">ARMAN-2</strain>
    </source>
</reference>
<organism evidence="1 2">
    <name type="scientific">Candidatus Micrarchaeum acidiphilum ARMAN-2</name>
    <dbReference type="NCBI Taxonomy" id="425595"/>
    <lineage>
        <taxon>Archaea</taxon>
        <taxon>Candidatus Micrarchaeota</taxon>
        <taxon>Candidatus Micrarchaeia</taxon>
        <taxon>Candidatus Micrarchaeales</taxon>
        <taxon>Candidatus Micrarchaeaceae</taxon>
        <taxon>Candidatus Micrarchaeum</taxon>
    </lineage>
</organism>
<reference evidence="1 2" key="2">
    <citation type="journal article" date="2010" name="Proc. Natl. Acad. Sci. U.S.A.">
        <title>Enigmatic, ultrasmall, uncultivated Archaea.</title>
        <authorList>
            <person name="Baker B.J."/>
            <person name="Comolli L.R."/>
            <person name="Dick G.J."/>
            <person name="Hauser L.J."/>
            <person name="Hyatt D."/>
            <person name="Dill B.D."/>
            <person name="Land M.L."/>
            <person name="Verberkmoes N.C."/>
            <person name="Hettich R.L."/>
            <person name="Banfield J.F."/>
        </authorList>
    </citation>
    <scope>NUCLEOTIDE SEQUENCE [LARGE SCALE GENOMIC DNA]</scope>
    <source>
        <strain evidence="1">ARMAN-2</strain>
    </source>
</reference>
<accession>C7DH06</accession>
<dbReference type="SUPFAM" id="SSF102405">
    <property type="entry name" value="MCP/YpsA-like"/>
    <property type="match status" value="1"/>
</dbReference>
<evidence type="ECO:0000313" key="1">
    <source>
        <dbReference type="EMBL" id="EET89908.1"/>
    </source>
</evidence>
<gene>
    <name evidence="1" type="ORF">UNLARM2_0352</name>
</gene>